<dbReference type="InterPro" id="IPR022791">
    <property type="entry name" value="L-PG_synthase/AglD"/>
</dbReference>
<dbReference type="STRING" id="1220578.FPE01S_01_06610"/>
<dbReference type="GO" id="GO:0055091">
    <property type="term" value="P:phospholipid homeostasis"/>
    <property type="evidence" value="ECO:0007669"/>
    <property type="project" value="TreeGrafter"/>
</dbReference>
<dbReference type="Pfam" id="PF09924">
    <property type="entry name" value="LPG_synthase_C"/>
    <property type="match status" value="1"/>
</dbReference>
<evidence type="ECO:0000256" key="11">
    <source>
        <dbReference type="ARBA" id="ARBA00023251"/>
    </source>
</evidence>
<keyword evidence="7 14" id="KW-0812">Transmembrane</keyword>
<feature type="transmembrane region" description="Helical" evidence="14">
    <location>
        <begin position="255"/>
        <end position="273"/>
    </location>
</feature>
<protein>
    <recommendedName>
        <fullName evidence="4">Phosphatidylglycerol lysyltransferase</fullName>
        <ecNumber evidence="3">2.3.2.3</ecNumber>
    </recommendedName>
    <alternativeName>
        <fullName evidence="12">Lysylphosphatidylglycerol synthase</fullName>
    </alternativeName>
</protein>
<dbReference type="InterPro" id="IPR016181">
    <property type="entry name" value="Acyl_CoA_acyltransferase"/>
</dbReference>
<gene>
    <name evidence="16" type="ORF">FPE01S_01_06610</name>
</gene>
<evidence type="ECO:0000256" key="2">
    <source>
        <dbReference type="ARBA" id="ARBA00008627"/>
    </source>
</evidence>
<evidence type="ECO:0000256" key="5">
    <source>
        <dbReference type="ARBA" id="ARBA00022475"/>
    </source>
</evidence>
<dbReference type="InterPro" id="IPR024320">
    <property type="entry name" value="LPG_synthase_C"/>
</dbReference>
<dbReference type="GO" id="GO:0005886">
    <property type="term" value="C:plasma membrane"/>
    <property type="evidence" value="ECO:0007669"/>
    <property type="project" value="UniProtKB-SubCell"/>
</dbReference>
<keyword evidence="10 14" id="KW-0472">Membrane</keyword>
<comment type="similarity">
    <text evidence="2">Belongs to the LPG synthase family.</text>
</comment>
<evidence type="ECO:0000256" key="10">
    <source>
        <dbReference type="ARBA" id="ARBA00023136"/>
    </source>
</evidence>
<dbReference type="RefSeq" id="WP_046367471.1">
    <property type="nucleotide sequence ID" value="NZ_BBWV01000001.1"/>
</dbReference>
<comment type="catalytic activity">
    <reaction evidence="13">
        <text>L-lysyl-tRNA(Lys) + a 1,2-diacyl-sn-glycero-3-phospho-(1'-sn-glycerol) = a 1,2-diacyl-sn-glycero-3-phospho-1'-(3'-O-L-lysyl)-sn-glycerol + tRNA(Lys)</text>
        <dbReference type="Rhea" id="RHEA:10668"/>
        <dbReference type="Rhea" id="RHEA-COMP:9696"/>
        <dbReference type="Rhea" id="RHEA-COMP:9697"/>
        <dbReference type="ChEBI" id="CHEBI:64716"/>
        <dbReference type="ChEBI" id="CHEBI:75792"/>
        <dbReference type="ChEBI" id="CHEBI:78442"/>
        <dbReference type="ChEBI" id="CHEBI:78529"/>
        <dbReference type="EC" id="2.3.2.3"/>
    </reaction>
</comment>
<dbReference type="AlphaFoldDB" id="A0A0E9MV65"/>
<evidence type="ECO:0000259" key="15">
    <source>
        <dbReference type="Pfam" id="PF09924"/>
    </source>
</evidence>
<dbReference type="GO" id="GO:0050071">
    <property type="term" value="F:phosphatidylglycerol lysyltransferase activity"/>
    <property type="evidence" value="ECO:0007669"/>
    <property type="project" value="UniProtKB-EC"/>
</dbReference>
<feature type="transmembrane region" description="Helical" evidence="14">
    <location>
        <begin position="101"/>
        <end position="119"/>
    </location>
</feature>
<feature type="transmembrane region" description="Helical" evidence="14">
    <location>
        <begin position="20"/>
        <end position="37"/>
    </location>
</feature>
<dbReference type="PANTHER" id="PTHR34697:SF2">
    <property type="entry name" value="PHOSPHATIDYLGLYCEROL LYSYLTRANSFERASE"/>
    <property type="match status" value="1"/>
</dbReference>
<evidence type="ECO:0000256" key="1">
    <source>
        <dbReference type="ARBA" id="ARBA00004651"/>
    </source>
</evidence>
<feature type="transmembrane region" description="Helical" evidence="14">
    <location>
        <begin position="396"/>
        <end position="413"/>
    </location>
</feature>
<organism evidence="16 17">
    <name type="scientific">Flavihumibacter petaseus NBRC 106054</name>
    <dbReference type="NCBI Taxonomy" id="1220578"/>
    <lineage>
        <taxon>Bacteria</taxon>
        <taxon>Pseudomonadati</taxon>
        <taxon>Bacteroidota</taxon>
        <taxon>Chitinophagia</taxon>
        <taxon>Chitinophagales</taxon>
        <taxon>Chitinophagaceae</taxon>
        <taxon>Flavihumibacter</taxon>
    </lineage>
</organism>
<evidence type="ECO:0000256" key="6">
    <source>
        <dbReference type="ARBA" id="ARBA00022679"/>
    </source>
</evidence>
<accession>A0A0E9MV65</accession>
<dbReference type="Pfam" id="PF03706">
    <property type="entry name" value="LPG_synthase_TM"/>
    <property type="match status" value="1"/>
</dbReference>
<feature type="transmembrane region" description="Helical" evidence="14">
    <location>
        <begin position="302"/>
        <end position="322"/>
    </location>
</feature>
<dbReference type="EC" id="2.3.2.3" evidence="3"/>
<feature type="transmembrane region" description="Helical" evidence="14">
    <location>
        <begin position="419"/>
        <end position="435"/>
    </location>
</feature>
<dbReference type="GO" id="GO:0046677">
    <property type="term" value="P:response to antibiotic"/>
    <property type="evidence" value="ECO:0007669"/>
    <property type="project" value="UniProtKB-KW"/>
</dbReference>
<evidence type="ECO:0000313" key="17">
    <source>
        <dbReference type="Proteomes" id="UP000033121"/>
    </source>
</evidence>
<dbReference type="Proteomes" id="UP000033121">
    <property type="component" value="Unassembled WGS sequence"/>
</dbReference>
<keyword evidence="17" id="KW-1185">Reference proteome</keyword>
<dbReference type="InterPro" id="IPR051211">
    <property type="entry name" value="PG_lysyltransferase"/>
</dbReference>
<evidence type="ECO:0000256" key="3">
    <source>
        <dbReference type="ARBA" id="ARBA00012014"/>
    </source>
</evidence>
<dbReference type="SUPFAM" id="SSF55729">
    <property type="entry name" value="Acyl-CoA N-acyltransferases (Nat)"/>
    <property type="match status" value="1"/>
</dbReference>
<feature type="transmembrane region" description="Helical" evidence="14">
    <location>
        <begin position="139"/>
        <end position="159"/>
    </location>
</feature>
<name>A0A0E9MV65_9BACT</name>
<comment type="subcellular location">
    <subcellularLocation>
        <location evidence="1">Cell membrane</location>
        <topology evidence="1">Multi-pass membrane protein</topology>
    </subcellularLocation>
</comment>
<dbReference type="EMBL" id="BBWV01000001">
    <property type="protein sequence ID" value="GAO41647.1"/>
    <property type="molecule type" value="Genomic_DNA"/>
</dbReference>
<keyword evidence="8 14" id="KW-1133">Transmembrane helix</keyword>
<evidence type="ECO:0000256" key="4">
    <source>
        <dbReference type="ARBA" id="ARBA00021546"/>
    </source>
</evidence>
<reference evidence="16 17" key="1">
    <citation type="submission" date="2015-04" db="EMBL/GenBank/DDBJ databases">
        <title>Whole genome shotgun sequence of Flavihumibacter petaseus NBRC 106054.</title>
        <authorList>
            <person name="Miyazawa S."/>
            <person name="Hosoyama A."/>
            <person name="Hashimoto M."/>
            <person name="Noguchi M."/>
            <person name="Tsuchikane K."/>
            <person name="Ohji S."/>
            <person name="Yamazoe A."/>
            <person name="Ichikawa N."/>
            <person name="Kimura A."/>
            <person name="Fujita N."/>
        </authorList>
    </citation>
    <scope>NUCLEOTIDE SEQUENCE [LARGE SCALE GENOMIC DNA]</scope>
    <source>
        <strain evidence="16 17">NBRC 106054</strain>
    </source>
</reference>
<evidence type="ECO:0000313" key="16">
    <source>
        <dbReference type="EMBL" id="GAO41647.1"/>
    </source>
</evidence>
<feature type="transmembrane region" description="Helical" evidence="14">
    <location>
        <begin position="374"/>
        <end position="391"/>
    </location>
</feature>
<proteinExistence type="inferred from homology"/>
<dbReference type="PANTHER" id="PTHR34697">
    <property type="entry name" value="PHOSPHATIDYLGLYCEROL LYSYLTRANSFERASE"/>
    <property type="match status" value="1"/>
</dbReference>
<keyword evidence="5" id="KW-1003">Cell membrane</keyword>
<sequence>MATKKNWKEILSGFAGKLHWKELLAILFILLGIYFFRHERHELKALQPYLKSADNSWMLFGLAVTGIYIFFQAALFVFSFQAVGSNLSWPAAFMLFLKRNFISTFLPGGGITAFAYLPGMLRKEKIDRHHIYQGAGLQGFIGILSLVIVGIPVILYGALHRQSVKGAWPALAVALLILFMIWRAFQSFRSRGWLYQSLLRFFPALEKEMENIFSLSFSYRSFTVAVLSSIAIEMTGVLHIVIAMKAGYLPVSLEAAFMGYVVSTLFMLISPFLKGLGAVELSLTFILKQYGYDTLAALQITLLYRLFEFWLPLFAGLLSWAWKGRNIFVRLLPPALIFLLGAVNIFSVLTPPLADRMHLLHGYLPYTYIHASNWLVILTGLLLMVNAAFLIRGLRAAWWFALFFSVLSLVGHLTKALDYEEALLALTIIVVLLTTRKQYRQKSNARFIRIGVITALAVFGIVLIFGTIGFYQLDRRNFGIDFSWRQSFTYALHQFLLVKEDNLVPVTRFGKEFLISLRVLASGAWIFLFYTIIRPYVVKHSTDETDQEKVSFLLSQYGNSPVDYFKSDEDKLWYFPEGLDAFVAYKIANGFAIVLEEPVAAPAEKLPALLAFEQQCRSWGLKPAYYRIDEDAWYYFEHLKKKKLLIGQEAILDLTQFTLEGKQNKSLRNGLNSLQKKGYSVALIKAPLEDTLLSELKAVSDEWLEAFNKSEMRFSQGVFDPEVIREQDVVTLRDADGRLVAFLNIIPDFAPEECTYDLIRKTVDAPGGSMDALLVEMIRYGKEEGFSFLNLGLVPMSGIEEPDSTAERVVKYAYEKIKRFRHYQGLREFKEKYAGTWENKYLVYENDFDLLQLPVALNKVMQG</sequence>
<feature type="domain" description="Phosphatidylglycerol lysyltransferase C-terminal" evidence="15">
    <location>
        <begin position="569"/>
        <end position="844"/>
    </location>
</feature>
<comment type="caution">
    <text evidence="16">The sequence shown here is derived from an EMBL/GenBank/DDBJ whole genome shotgun (WGS) entry which is preliminary data.</text>
</comment>
<feature type="transmembrane region" description="Helical" evidence="14">
    <location>
        <begin position="334"/>
        <end position="354"/>
    </location>
</feature>
<feature type="transmembrane region" description="Helical" evidence="14">
    <location>
        <begin position="57"/>
        <end position="80"/>
    </location>
</feature>
<feature type="transmembrane region" description="Helical" evidence="14">
    <location>
        <begin position="222"/>
        <end position="243"/>
    </location>
</feature>
<evidence type="ECO:0000256" key="14">
    <source>
        <dbReference type="SAM" id="Phobius"/>
    </source>
</evidence>
<dbReference type="GO" id="GO:0006629">
    <property type="term" value="P:lipid metabolic process"/>
    <property type="evidence" value="ECO:0007669"/>
    <property type="project" value="UniProtKB-KW"/>
</dbReference>
<keyword evidence="6" id="KW-0808">Transferase</keyword>
<evidence type="ECO:0000256" key="8">
    <source>
        <dbReference type="ARBA" id="ARBA00022989"/>
    </source>
</evidence>
<dbReference type="OrthoDB" id="145485at2"/>
<feature type="transmembrane region" description="Helical" evidence="14">
    <location>
        <begin position="447"/>
        <end position="471"/>
    </location>
</feature>
<evidence type="ECO:0000256" key="7">
    <source>
        <dbReference type="ARBA" id="ARBA00022692"/>
    </source>
</evidence>
<evidence type="ECO:0000256" key="9">
    <source>
        <dbReference type="ARBA" id="ARBA00023098"/>
    </source>
</evidence>
<keyword evidence="11" id="KW-0046">Antibiotic resistance</keyword>
<evidence type="ECO:0000256" key="12">
    <source>
        <dbReference type="ARBA" id="ARBA00031899"/>
    </source>
</evidence>
<keyword evidence="9" id="KW-0443">Lipid metabolism</keyword>
<evidence type="ECO:0000256" key="13">
    <source>
        <dbReference type="ARBA" id="ARBA00047540"/>
    </source>
</evidence>
<feature type="transmembrane region" description="Helical" evidence="14">
    <location>
        <begin position="166"/>
        <end position="185"/>
    </location>
</feature>